<dbReference type="EMBL" id="JAIWJX010000002">
    <property type="protein sequence ID" value="MCK6258050.1"/>
    <property type="molecule type" value="Genomic_DNA"/>
</dbReference>
<keyword evidence="2" id="KW-1185">Reference proteome</keyword>
<reference evidence="1" key="1">
    <citation type="submission" date="2021-09" db="EMBL/GenBank/DDBJ databases">
        <title>Genome analysis of Fictibacillus sp. KIGAM418 isolated from marine sediment.</title>
        <authorList>
            <person name="Seo M.-J."/>
            <person name="Cho E.-S."/>
            <person name="Hwang C.Y."/>
        </authorList>
    </citation>
    <scope>NUCLEOTIDE SEQUENCE</scope>
    <source>
        <strain evidence="1">KIGAM418</strain>
    </source>
</reference>
<proteinExistence type="predicted"/>
<protein>
    <recommendedName>
        <fullName evidence="3">DUF4025 domain-containing protein</fullName>
    </recommendedName>
</protein>
<dbReference type="Proteomes" id="UP001139011">
    <property type="component" value="Unassembled WGS sequence"/>
</dbReference>
<organism evidence="1 2">
    <name type="scientific">Fictibacillus marinisediminis</name>
    <dbReference type="NCBI Taxonomy" id="2878389"/>
    <lineage>
        <taxon>Bacteria</taxon>
        <taxon>Bacillati</taxon>
        <taxon>Bacillota</taxon>
        <taxon>Bacilli</taxon>
        <taxon>Bacillales</taxon>
        <taxon>Fictibacillaceae</taxon>
        <taxon>Fictibacillus</taxon>
    </lineage>
</organism>
<comment type="caution">
    <text evidence="1">The sequence shown here is derived from an EMBL/GenBank/DDBJ whole genome shotgun (WGS) entry which is preliminary data.</text>
</comment>
<accession>A0A9X1XDY5</accession>
<evidence type="ECO:0008006" key="3">
    <source>
        <dbReference type="Google" id="ProtNLM"/>
    </source>
</evidence>
<evidence type="ECO:0000313" key="2">
    <source>
        <dbReference type="Proteomes" id="UP001139011"/>
    </source>
</evidence>
<dbReference type="RefSeq" id="WP_156316352.1">
    <property type="nucleotide sequence ID" value="NZ_JAIWJX010000002.1"/>
</dbReference>
<gene>
    <name evidence="1" type="ORF">LCY76_15840</name>
</gene>
<evidence type="ECO:0000313" key="1">
    <source>
        <dbReference type="EMBL" id="MCK6258050.1"/>
    </source>
</evidence>
<dbReference type="AlphaFoldDB" id="A0A9X1XDY5"/>
<sequence>MPEKKPASFVDFDQENEITVQQQINESYQSGVVDYLDQGKSESKAEDEESLQ</sequence>
<name>A0A9X1XDY5_9BACL</name>